<accession>A0A672K7E9</accession>
<dbReference type="PANTHER" id="PTHR13943:SF31">
    <property type="entry name" value="PHOSPHOLIPASE A AND ACYLTRANSFERASE 3"/>
    <property type="match status" value="1"/>
</dbReference>
<dbReference type="GO" id="GO:0004623">
    <property type="term" value="F:phospholipase A2 activity"/>
    <property type="evidence" value="ECO:0007669"/>
    <property type="project" value="TreeGrafter"/>
</dbReference>
<dbReference type="GO" id="GO:0070292">
    <property type="term" value="P:N-acylphosphatidylethanolamine metabolic process"/>
    <property type="evidence" value="ECO:0007669"/>
    <property type="project" value="TreeGrafter"/>
</dbReference>
<dbReference type="GO" id="GO:0008970">
    <property type="term" value="F:phospholipase A1 activity"/>
    <property type="evidence" value="ECO:0007669"/>
    <property type="project" value="TreeGrafter"/>
</dbReference>
<feature type="domain" description="LRAT" evidence="5">
    <location>
        <begin position="25"/>
        <end position="141"/>
    </location>
</feature>
<organism evidence="6 7">
    <name type="scientific">Sinocyclocheilus grahami</name>
    <name type="common">Dianchi golden-line fish</name>
    <name type="synonym">Barbus grahami</name>
    <dbReference type="NCBI Taxonomy" id="75366"/>
    <lineage>
        <taxon>Eukaryota</taxon>
        <taxon>Metazoa</taxon>
        <taxon>Chordata</taxon>
        <taxon>Craniata</taxon>
        <taxon>Vertebrata</taxon>
        <taxon>Euteleostomi</taxon>
        <taxon>Actinopterygii</taxon>
        <taxon>Neopterygii</taxon>
        <taxon>Teleostei</taxon>
        <taxon>Ostariophysi</taxon>
        <taxon>Cypriniformes</taxon>
        <taxon>Cyprinidae</taxon>
        <taxon>Cyprininae</taxon>
        <taxon>Sinocyclocheilus</taxon>
    </lineage>
</organism>
<name>A0A672K7E9_SINGR</name>
<evidence type="ECO:0000313" key="7">
    <source>
        <dbReference type="Proteomes" id="UP000472262"/>
    </source>
</evidence>
<evidence type="ECO:0000256" key="2">
    <source>
        <dbReference type="ARBA" id="ARBA00022679"/>
    </source>
</evidence>
<keyword evidence="4" id="KW-0443">Lipid metabolism</keyword>
<keyword evidence="3" id="KW-0378">Hydrolase</keyword>
<dbReference type="PANTHER" id="PTHR13943">
    <property type="entry name" value="HRAS-LIKE SUPPRESSOR - RELATED"/>
    <property type="match status" value="1"/>
</dbReference>
<dbReference type="InterPro" id="IPR051496">
    <property type="entry name" value="H-rev107_PLA/AT"/>
</dbReference>
<dbReference type="GO" id="GO:0005737">
    <property type="term" value="C:cytoplasm"/>
    <property type="evidence" value="ECO:0007669"/>
    <property type="project" value="TreeGrafter"/>
</dbReference>
<dbReference type="Pfam" id="PF04970">
    <property type="entry name" value="LRAT"/>
    <property type="match status" value="1"/>
</dbReference>
<protein>
    <submittedName>
        <fullName evidence="6">HRAS-like suppressor 3</fullName>
    </submittedName>
</protein>
<sequence>MNSFTFFLFLSIHKCKWYCPKPGDLIEIPRPSYQHWAICSEEGNVIHIVPPSENADAGVSSVKSVLHNKAIVKKEKLLDVVGTDDYRIHNVLDKQHAPLPISHILQKAESLVGMVVPYNVLTDNCEHFVTGLRNGVQQSHCGNGCDFGCCYCHRMLRHLFCFKF</sequence>
<gene>
    <name evidence="6" type="primary">LOC107577580</name>
</gene>
<dbReference type="PROSITE" id="PS51934">
    <property type="entry name" value="LRAT"/>
    <property type="match status" value="1"/>
</dbReference>
<dbReference type="Ensembl" id="ENSSGRT00000005455.1">
    <property type="protein sequence ID" value="ENSSGRP00000005046.1"/>
    <property type="gene ID" value="ENSSGRG00000003207.1"/>
</dbReference>
<dbReference type="GO" id="GO:0016410">
    <property type="term" value="F:N-acyltransferase activity"/>
    <property type="evidence" value="ECO:0007669"/>
    <property type="project" value="TreeGrafter"/>
</dbReference>
<dbReference type="InterPro" id="IPR007053">
    <property type="entry name" value="LRAT_dom"/>
</dbReference>
<evidence type="ECO:0000256" key="4">
    <source>
        <dbReference type="ARBA" id="ARBA00023098"/>
    </source>
</evidence>
<evidence type="ECO:0000256" key="1">
    <source>
        <dbReference type="ARBA" id="ARBA00007824"/>
    </source>
</evidence>
<proteinExistence type="inferred from homology"/>
<dbReference type="InParanoid" id="A0A672K7E9"/>
<reference evidence="6" key="2">
    <citation type="submission" date="2025-09" db="UniProtKB">
        <authorList>
            <consortium name="Ensembl"/>
        </authorList>
    </citation>
    <scope>IDENTIFICATION</scope>
</reference>
<keyword evidence="2" id="KW-0808">Transferase</keyword>
<evidence type="ECO:0000259" key="5">
    <source>
        <dbReference type="PROSITE" id="PS51934"/>
    </source>
</evidence>
<evidence type="ECO:0000256" key="3">
    <source>
        <dbReference type="ARBA" id="ARBA00022801"/>
    </source>
</evidence>
<reference evidence="6" key="1">
    <citation type="submission" date="2025-08" db="UniProtKB">
        <authorList>
            <consortium name="Ensembl"/>
        </authorList>
    </citation>
    <scope>IDENTIFICATION</scope>
</reference>
<dbReference type="AlphaFoldDB" id="A0A672K7E9"/>
<evidence type="ECO:0000313" key="6">
    <source>
        <dbReference type="Ensembl" id="ENSSGRP00000005046.1"/>
    </source>
</evidence>
<comment type="similarity">
    <text evidence="1">Belongs to the H-rev107 family.</text>
</comment>
<dbReference type="Proteomes" id="UP000472262">
    <property type="component" value="Unassembled WGS sequence"/>
</dbReference>
<keyword evidence="7" id="KW-1185">Reference proteome</keyword>
<dbReference type="Gene3D" id="3.90.1720.10">
    <property type="entry name" value="endopeptidase domain like (from Nostoc punctiforme)"/>
    <property type="match status" value="1"/>
</dbReference>